<evidence type="ECO:0000256" key="1">
    <source>
        <dbReference type="SAM" id="Coils"/>
    </source>
</evidence>
<comment type="caution">
    <text evidence="3">The sequence shown here is derived from an EMBL/GenBank/DDBJ whole genome shotgun (WGS) entry which is preliminary data.</text>
</comment>
<accession>A0A0J6SFR2</accession>
<reference evidence="3 4" key="1">
    <citation type="submission" date="2015-03" db="EMBL/GenBank/DDBJ databases">
        <title>Genome sequencing of Methylobacterium variabile DSM 16961.</title>
        <authorList>
            <person name="Chaudhry V."/>
            <person name="Patil P.B."/>
        </authorList>
    </citation>
    <scope>NUCLEOTIDE SEQUENCE [LARGE SCALE GENOMIC DNA]</scope>
    <source>
        <strain evidence="3 4">DSM 16961</strain>
    </source>
</reference>
<feature type="coiled-coil region" evidence="1">
    <location>
        <begin position="140"/>
        <end position="167"/>
    </location>
</feature>
<dbReference type="Proteomes" id="UP000035955">
    <property type="component" value="Unassembled WGS sequence"/>
</dbReference>
<evidence type="ECO:0000256" key="2">
    <source>
        <dbReference type="SAM" id="MobiDB-lite"/>
    </source>
</evidence>
<evidence type="ECO:0000313" key="3">
    <source>
        <dbReference type="EMBL" id="KMO32509.1"/>
    </source>
</evidence>
<dbReference type="EMBL" id="LABY01000173">
    <property type="protein sequence ID" value="KMO32509.1"/>
    <property type="molecule type" value="Genomic_DNA"/>
</dbReference>
<proteinExistence type="predicted"/>
<dbReference type="PATRIC" id="fig|298794.3.peg.2211"/>
<keyword evidence="1" id="KW-0175">Coiled coil</keyword>
<name>A0A0J6SFR2_9HYPH</name>
<gene>
    <name evidence="3" type="ORF">VQ02_23470</name>
</gene>
<keyword evidence="4" id="KW-1185">Reference proteome</keyword>
<feature type="region of interest" description="Disordered" evidence="2">
    <location>
        <begin position="1"/>
        <end position="25"/>
    </location>
</feature>
<sequence length="230" mass="24941">MTEGNSAAREAGAPDQSPTRELQAEVKRLRRVCTALGKDLRSAEMDRDDARRGEEIWALRCGVVIGRSPIPDAPADLGRLAAETMWRAAGVQSRARWDDCTQEERQRWAYVEAACCERAKANLPEVANLVAETGALMSERDGARRDADRLRTAIAESERKWKDAEATSYQRGLWAAATAIEAISRPGTPAPGQLPTAHAALAGFYSGLAHAVFTIRALATPTQETPDVTG</sequence>
<protein>
    <submittedName>
        <fullName evidence="3">Uncharacterized protein</fullName>
    </submittedName>
</protein>
<organism evidence="3 4">
    <name type="scientific">Methylobacterium variabile</name>
    <dbReference type="NCBI Taxonomy" id="298794"/>
    <lineage>
        <taxon>Bacteria</taxon>
        <taxon>Pseudomonadati</taxon>
        <taxon>Pseudomonadota</taxon>
        <taxon>Alphaproteobacteria</taxon>
        <taxon>Hyphomicrobiales</taxon>
        <taxon>Methylobacteriaceae</taxon>
        <taxon>Methylobacterium</taxon>
    </lineage>
</organism>
<evidence type="ECO:0000313" key="4">
    <source>
        <dbReference type="Proteomes" id="UP000035955"/>
    </source>
</evidence>
<dbReference type="AlphaFoldDB" id="A0A0J6SFR2"/>
<dbReference type="RefSeq" id="WP_048446640.1">
    <property type="nucleotide sequence ID" value="NZ_LABY01000173.1"/>
</dbReference>